<keyword evidence="5" id="KW-1185">Reference proteome</keyword>
<gene>
    <name evidence="4" type="ORF">CJD38_11940</name>
</gene>
<evidence type="ECO:0000313" key="4">
    <source>
        <dbReference type="EMBL" id="PTU31007.1"/>
    </source>
</evidence>
<dbReference type="PANTHER" id="PTHR45586">
    <property type="entry name" value="TPR REPEAT-CONTAINING PROTEIN PA4667"/>
    <property type="match status" value="1"/>
</dbReference>
<dbReference type="Gene3D" id="1.25.40.10">
    <property type="entry name" value="Tetratricopeptide repeat domain"/>
    <property type="match status" value="5"/>
</dbReference>
<dbReference type="SUPFAM" id="SSF48452">
    <property type="entry name" value="TPR-like"/>
    <property type="match status" value="4"/>
</dbReference>
<proteinExistence type="predicted"/>
<dbReference type="Pfam" id="PF13174">
    <property type="entry name" value="TPR_6"/>
    <property type="match status" value="1"/>
</dbReference>
<comment type="caution">
    <text evidence="4">The sequence shown here is derived from an EMBL/GenBank/DDBJ whole genome shotgun (WGS) entry which is preliminary data.</text>
</comment>
<dbReference type="Proteomes" id="UP000244248">
    <property type="component" value="Unassembled WGS sequence"/>
</dbReference>
<organism evidence="4 5">
    <name type="scientific">Stenotrophobium rhamnosiphilum</name>
    <dbReference type="NCBI Taxonomy" id="2029166"/>
    <lineage>
        <taxon>Bacteria</taxon>
        <taxon>Pseudomonadati</taxon>
        <taxon>Pseudomonadota</taxon>
        <taxon>Gammaproteobacteria</taxon>
        <taxon>Nevskiales</taxon>
        <taxon>Nevskiaceae</taxon>
        <taxon>Stenotrophobium</taxon>
    </lineage>
</organism>
<feature type="chain" id="PRO_5015638450" description="Tetratricopeptide repeat protein" evidence="3">
    <location>
        <begin position="26"/>
        <end position="937"/>
    </location>
</feature>
<dbReference type="InterPro" id="IPR051012">
    <property type="entry name" value="CellSynth/LPSAsmb/PSIAsmb"/>
</dbReference>
<evidence type="ECO:0000256" key="1">
    <source>
        <dbReference type="ARBA" id="ARBA00022737"/>
    </source>
</evidence>
<dbReference type="InterPro" id="IPR011990">
    <property type="entry name" value="TPR-like_helical_dom_sf"/>
</dbReference>
<name>A0A2T5MEL8_9GAMM</name>
<accession>A0A2T5MEL8</accession>
<dbReference type="EMBL" id="QANS01000004">
    <property type="protein sequence ID" value="PTU31007.1"/>
    <property type="molecule type" value="Genomic_DNA"/>
</dbReference>
<keyword evidence="2" id="KW-0802">TPR repeat</keyword>
<dbReference type="InterPro" id="IPR019734">
    <property type="entry name" value="TPR_rpt"/>
</dbReference>
<dbReference type="Pfam" id="PF13432">
    <property type="entry name" value="TPR_16"/>
    <property type="match status" value="2"/>
</dbReference>
<dbReference type="SMART" id="SM00028">
    <property type="entry name" value="TPR"/>
    <property type="match status" value="6"/>
</dbReference>
<dbReference type="PANTHER" id="PTHR45586:SF1">
    <property type="entry name" value="LIPOPOLYSACCHARIDE ASSEMBLY PROTEIN B"/>
    <property type="match status" value="1"/>
</dbReference>
<evidence type="ECO:0000256" key="3">
    <source>
        <dbReference type="SAM" id="SignalP"/>
    </source>
</evidence>
<keyword evidence="3" id="KW-0732">Signal</keyword>
<reference evidence="4 5" key="1">
    <citation type="submission" date="2018-04" db="EMBL/GenBank/DDBJ databases">
        <title>Novel species isolated from glacier.</title>
        <authorList>
            <person name="Liu Q."/>
            <person name="Xin Y.-H."/>
        </authorList>
    </citation>
    <scope>NUCLEOTIDE SEQUENCE [LARGE SCALE GENOMIC DNA]</scope>
    <source>
        <strain evidence="4 5">GT1R17</strain>
    </source>
</reference>
<evidence type="ECO:0000313" key="5">
    <source>
        <dbReference type="Proteomes" id="UP000244248"/>
    </source>
</evidence>
<sequence length="937" mass="104696">MTNKRLPLALCLILAACTPPVIKNAAPPISSEVSKRKAPDEAILPIIKSEPIAADSGKAVENYRKLLELSPDTDTKSESMRRLADLQVQIEDSKGNDASSSQGLRDAMRLYNELLYSNPDDKNNDRVFYQLARAQQNSGDVGAAIDTLERLTKRHPDSQLAGDAHFRRAELLFNARRYAEAEPEYKTVMDLAEKTPFFESAQYKYGWSQYKQSNYDGALDVFIAILDRELPPGELYDTTDALKNISKSKNDLVRDSIRVTSYSLIALGGGKGANEYLAKKGDPRFYPLIYSALGEALLEKERYSDAADTYAAFIERHPLHERSPAFQARIIKTYADGGFNDLVIREKERYATTYDPAAAYWAGKKPTEEVLNGLRVHMLDLAKYYQARGQQDKEKNQADFLVAAKWYKRTMEVFPNDANVPELNFMLADVLLDGGKTVEAAQEYSKTAYGYGMHPKAADAGYAAVLAYEKVAKDSPADQRNAALRQTIDSGVKFSDTFPGHTELMPVLTRMAEALYELKSYDEAIKIASRVLKSPRAVAYQLRRSAWSVTADSQFALQRYPEAETAYAEELKLTAKDSASRPEVIEQLAASVYKQGEAARAAGNLREAAQQFLRVGQAAPESKIRPTAEYDGAAALIQLEDWPAAEKVLESFQLTYVGHALGPDVDKKLAVAYQKNNKPLQAAQTYRRIGARQSETVDTRREASWLAATLFDQAKAPVDAAKAYEVYVLSYPRPLARSMDARGRLADYSRERGDTPQLTRWLREIVAADDSAGTERTEKSRSLAARSSMELARFSITEAKQIRLTLPVEKSLPRKKAAMDAAIQSLSKAGSYGYSDITTAATFELGGLYQDFGKSMLDSDRPTKLSGLELEQYNLLLEEQAFPFEEKAIETHETNLKRIRQNVYDEWVAKSYTELLKMAPAKYGKHEKGEEIYETLK</sequence>
<dbReference type="RefSeq" id="WP_107940591.1">
    <property type="nucleotide sequence ID" value="NZ_QANS01000004.1"/>
</dbReference>
<evidence type="ECO:0000256" key="2">
    <source>
        <dbReference type="ARBA" id="ARBA00022803"/>
    </source>
</evidence>
<feature type="signal peptide" evidence="3">
    <location>
        <begin position="1"/>
        <end position="25"/>
    </location>
</feature>
<protein>
    <recommendedName>
        <fullName evidence="6">Tetratricopeptide repeat protein</fullName>
    </recommendedName>
</protein>
<evidence type="ECO:0008006" key="6">
    <source>
        <dbReference type="Google" id="ProtNLM"/>
    </source>
</evidence>
<dbReference type="AlphaFoldDB" id="A0A2T5MEL8"/>
<dbReference type="PROSITE" id="PS51257">
    <property type="entry name" value="PROKAR_LIPOPROTEIN"/>
    <property type="match status" value="1"/>
</dbReference>
<dbReference type="OrthoDB" id="9806825at2"/>
<keyword evidence="1" id="KW-0677">Repeat</keyword>